<dbReference type="OrthoDB" id="5593012at2759"/>
<dbReference type="GO" id="GO:0045505">
    <property type="term" value="F:dynein intermediate chain binding"/>
    <property type="evidence" value="ECO:0007669"/>
    <property type="project" value="InterPro"/>
</dbReference>
<sequence length="182" mass="21470">MLKCSKKVREIRSTLIQYLVELNKTWNRSICDKFDQMATKLGEIPEETSVLVQLQRYLKISITETTPELMKRIKMASQRVLFLLDYTIFPTEDIQLNTRVFQWPQDMAAVFELAKKRTGHKRDQIEEILRDEIDRFEDNLKQTKKELDVFIKKDPPVLTMEEMKTSVGVVERLEKTICRGKG</sequence>
<protein>
    <submittedName>
        <fullName evidence="1">DNAH</fullName>
    </submittedName>
</protein>
<dbReference type="GO" id="GO:0030286">
    <property type="term" value="C:dynein complex"/>
    <property type="evidence" value="ECO:0007669"/>
    <property type="project" value="InterPro"/>
</dbReference>
<keyword evidence="2" id="KW-1185">Reference proteome</keyword>
<organism evidence="1 2">
    <name type="scientific">Lepeophtheirus salmonis</name>
    <name type="common">Salmon louse</name>
    <name type="synonym">Caligus salmonis</name>
    <dbReference type="NCBI Taxonomy" id="72036"/>
    <lineage>
        <taxon>Eukaryota</taxon>
        <taxon>Metazoa</taxon>
        <taxon>Ecdysozoa</taxon>
        <taxon>Arthropoda</taxon>
        <taxon>Crustacea</taxon>
        <taxon>Multicrustacea</taxon>
        <taxon>Hexanauplia</taxon>
        <taxon>Copepoda</taxon>
        <taxon>Siphonostomatoida</taxon>
        <taxon>Caligidae</taxon>
        <taxon>Lepeophtheirus</taxon>
    </lineage>
</organism>
<name>A0A7R8D4N2_LEPSM</name>
<reference evidence="1" key="1">
    <citation type="submission" date="2021-02" db="EMBL/GenBank/DDBJ databases">
        <authorList>
            <person name="Bekaert M."/>
        </authorList>
    </citation>
    <scope>NUCLEOTIDE SEQUENCE</scope>
    <source>
        <strain evidence="1">IoA-00</strain>
    </source>
</reference>
<evidence type="ECO:0000313" key="2">
    <source>
        <dbReference type="Proteomes" id="UP000675881"/>
    </source>
</evidence>
<dbReference type="AlphaFoldDB" id="A0A7R8D4N2"/>
<evidence type="ECO:0000313" key="1">
    <source>
        <dbReference type="EMBL" id="CAF3025435.1"/>
    </source>
</evidence>
<dbReference type="Proteomes" id="UP000675881">
    <property type="component" value="Chromosome 8"/>
</dbReference>
<dbReference type="PANTHER" id="PTHR22878">
    <property type="entry name" value="DYNEIN HEAVY CHAIN 6, AXONEMAL-LIKE-RELATED"/>
    <property type="match status" value="1"/>
</dbReference>
<dbReference type="EMBL" id="HG994587">
    <property type="protein sequence ID" value="CAF3025435.1"/>
    <property type="molecule type" value="Genomic_DNA"/>
</dbReference>
<proteinExistence type="predicted"/>
<dbReference type="InterPro" id="IPR026983">
    <property type="entry name" value="DHC"/>
</dbReference>
<dbReference type="GO" id="GO:0007018">
    <property type="term" value="P:microtubule-based movement"/>
    <property type="evidence" value="ECO:0007669"/>
    <property type="project" value="InterPro"/>
</dbReference>
<accession>A0A7R8D4N2</accession>
<gene>
    <name evidence="1" type="ORF">LSAA_13604</name>
</gene>
<dbReference type="GO" id="GO:0051959">
    <property type="term" value="F:dynein light intermediate chain binding"/>
    <property type="evidence" value="ECO:0007669"/>
    <property type="project" value="InterPro"/>
</dbReference>
<dbReference type="PANTHER" id="PTHR22878:SF71">
    <property type="entry name" value="DYNEIN, AXONEMAL, HEAVY CHAIN 3"/>
    <property type="match status" value="1"/>
</dbReference>